<organism evidence="2 3">
    <name type="scientific">Hydnum rufescens UP504</name>
    <dbReference type="NCBI Taxonomy" id="1448309"/>
    <lineage>
        <taxon>Eukaryota</taxon>
        <taxon>Fungi</taxon>
        <taxon>Dikarya</taxon>
        <taxon>Basidiomycota</taxon>
        <taxon>Agaricomycotina</taxon>
        <taxon>Agaricomycetes</taxon>
        <taxon>Cantharellales</taxon>
        <taxon>Hydnaceae</taxon>
        <taxon>Hydnum</taxon>
    </lineage>
</organism>
<dbReference type="Proteomes" id="UP000886523">
    <property type="component" value="Unassembled WGS sequence"/>
</dbReference>
<name>A0A9P6ADL3_9AGAM</name>
<evidence type="ECO:0000256" key="1">
    <source>
        <dbReference type="SAM" id="MobiDB-lite"/>
    </source>
</evidence>
<feature type="region of interest" description="Disordered" evidence="1">
    <location>
        <begin position="1"/>
        <end position="53"/>
    </location>
</feature>
<protein>
    <submittedName>
        <fullName evidence="2">Uncharacterized protein</fullName>
    </submittedName>
</protein>
<feature type="compositionally biased region" description="Polar residues" evidence="1">
    <location>
        <begin position="161"/>
        <end position="170"/>
    </location>
</feature>
<reference evidence="2" key="1">
    <citation type="journal article" date="2020" name="Nat. Commun.">
        <title>Large-scale genome sequencing of mycorrhizal fungi provides insights into the early evolution of symbiotic traits.</title>
        <authorList>
            <person name="Miyauchi S."/>
            <person name="Kiss E."/>
            <person name="Kuo A."/>
            <person name="Drula E."/>
            <person name="Kohler A."/>
            <person name="Sanchez-Garcia M."/>
            <person name="Morin E."/>
            <person name="Andreopoulos B."/>
            <person name="Barry K.W."/>
            <person name="Bonito G."/>
            <person name="Buee M."/>
            <person name="Carver A."/>
            <person name="Chen C."/>
            <person name="Cichocki N."/>
            <person name="Clum A."/>
            <person name="Culley D."/>
            <person name="Crous P.W."/>
            <person name="Fauchery L."/>
            <person name="Girlanda M."/>
            <person name="Hayes R.D."/>
            <person name="Keri Z."/>
            <person name="LaButti K."/>
            <person name="Lipzen A."/>
            <person name="Lombard V."/>
            <person name="Magnuson J."/>
            <person name="Maillard F."/>
            <person name="Murat C."/>
            <person name="Nolan M."/>
            <person name="Ohm R.A."/>
            <person name="Pangilinan J."/>
            <person name="Pereira M.F."/>
            <person name="Perotto S."/>
            <person name="Peter M."/>
            <person name="Pfister S."/>
            <person name="Riley R."/>
            <person name="Sitrit Y."/>
            <person name="Stielow J.B."/>
            <person name="Szollosi G."/>
            <person name="Zifcakova L."/>
            <person name="Stursova M."/>
            <person name="Spatafora J.W."/>
            <person name="Tedersoo L."/>
            <person name="Vaario L.M."/>
            <person name="Yamada A."/>
            <person name="Yan M."/>
            <person name="Wang P."/>
            <person name="Xu J."/>
            <person name="Bruns T."/>
            <person name="Baldrian P."/>
            <person name="Vilgalys R."/>
            <person name="Dunand C."/>
            <person name="Henrissat B."/>
            <person name="Grigoriev I.V."/>
            <person name="Hibbett D."/>
            <person name="Nagy L.G."/>
            <person name="Martin F.M."/>
        </authorList>
    </citation>
    <scope>NUCLEOTIDE SEQUENCE</scope>
    <source>
        <strain evidence="2">UP504</strain>
    </source>
</reference>
<accession>A0A9P6ADL3</accession>
<sequence>MPRQYPWTTIVSTGGVSSSRNLESDATPSPTSRPSPGRHRYSGELEGRVLPKPSPTSEYIRLSTYRRPTFRATDIARNPPSMSRLSLIPATAWRGGDMPSTSRTTLCADCSSRGIMAVRRLSLHNIVIVPQFFPCCLYKLATSPSVLLSRAPQGGGDSRSIHPTIQQPGTDTRETCRGKHLHPAHASLQC</sequence>
<feature type="region of interest" description="Disordered" evidence="1">
    <location>
        <begin position="150"/>
        <end position="177"/>
    </location>
</feature>
<keyword evidence="3" id="KW-1185">Reference proteome</keyword>
<gene>
    <name evidence="2" type="ORF">BS47DRAFT_857392</name>
</gene>
<comment type="caution">
    <text evidence="2">The sequence shown here is derived from an EMBL/GenBank/DDBJ whole genome shotgun (WGS) entry which is preliminary data.</text>
</comment>
<evidence type="ECO:0000313" key="2">
    <source>
        <dbReference type="EMBL" id="KAF9503204.1"/>
    </source>
</evidence>
<evidence type="ECO:0000313" key="3">
    <source>
        <dbReference type="Proteomes" id="UP000886523"/>
    </source>
</evidence>
<dbReference type="EMBL" id="MU129414">
    <property type="protein sequence ID" value="KAF9503204.1"/>
    <property type="molecule type" value="Genomic_DNA"/>
</dbReference>
<dbReference type="AlphaFoldDB" id="A0A9P6ADL3"/>
<proteinExistence type="predicted"/>
<feature type="compositionally biased region" description="Low complexity" evidence="1">
    <location>
        <begin position="8"/>
        <end position="19"/>
    </location>
</feature>